<evidence type="ECO:0000256" key="3">
    <source>
        <dbReference type="ARBA" id="ARBA00020392"/>
    </source>
</evidence>
<dbReference type="InterPro" id="IPR012823">
    <property type="entry name" value="Flagell_FliJ"/>
</dbReference>
<reference evidence="11" key="2">
    <citation type="submission" date="2020-09" db="EMBL/GenBank/DDBJ databases">
        <authorList>
            <person name="Sun Q."/>
            <person name="Ohkuma M."/>
        </authorList>
    </citation>
    <scope>NUCLEOTIDE SEQUENCE</scope>
    <source>
        <strain evidence="11">JCM 15325</strain>
    </source>
</reference>
<keyword evidence="12" id="KW-1185">Reference proteome</keyword>
<evidence type="ECO:0000256" key="4">
    <source>
        <dbReference type="ARBA" id="ARBA00022448"/>
    </source>
</evidence>
<keyword evidence="8" id="KW-0653">Protein transport</keyword>
<reference evidence="11" key="1">
    <citation type="journal article" date="2014" name="Int. J. Syst. Evol. Microbiol.">
        <title>Complete genome sequence of Corynebacterium casei LMG S-19264T (=DSM 44701T), isolated from a smear-ripened cheese.</title>
        <authorList>
            <consortium name="US DOE Joint Genome Institute (JGI-PGF)"/>
            <person name="Walter F."/>
            <person name="Albersmeier A."/>
            <person name="Kalinowski J."/>
            <person name="Ruckert C."/>
        </authorList>
    </citation>
    <scope>NUCLEOTIDE SEQUENCE</scope>
    <source>
        <strain evidence="11">JCM 15325</strain>
    </source>
</reference>
<evidence type="ECO:0000256" key="5">
    <source>
        <dbReference type="ARBA" id="ARBA00022475"/>
    </source>
</evidence>
<accession>A0A917RYF0</accession>
<keyword evidence="10" id="KW-1006">Bacterial flagellum protein export</keyword>
<dbReference type="GO" id="GO:0009288">
    <property type="term" value="C:bacterial-type flagellum"/>
    <property type="evidence" value="ECO:0007669"/>
    <property type="project" value="InterPro"/>
</dbReference>
<comment type="similarity">
    <text evidence="2">Belongs to the FliJ family.</text>
</comment>
<comment type="subcellular location">
    <subcellularLocation>
        <location evidence="1">Cell membrane</location>
        <topology evidence="1">Peripheral membrane protein</topology>
        <orientation evidence="1">Cytoplasmic side</orientation>
    </subcellularLocation>
</comment>
<keyword evidence="4" id="KW-0813">Transport</keyword>
<dbReference type="Proteomes" id="UP000654670">
    <property type="component" value="Unassembled WGS sequence"/>
</dbReference>
<dbReference type="AlphaFoldDB" id="A0A917RYF0"/>
<proteinExistence type="inferred from homology"/>
<dbReference type="GO" id="GO:0071973">
    <property type="term" value="P:bacterial-type flagellum-dependent cell motility"/>
    <property type="evidence" value="ECO:0007669"/>
    <property type="project" value="InterPro"/>
</dbReference>
<dbReference type="Pfam" id="PF02050">
    <property type="entry name" value="FliJ"/>
    <property type="match status" value="1"/>
</dbReference>
<keyword evidence="6" id="KW-0145">Chemotaxis</keyword>
<dbReference type="GO" id="GO:0005886">
    <property type="term" value="C:plasma membrane"/>
    <property type="evidence" value="ECO:0007669"/>
    <property type="project" value="UniProtKB-SubCell"/>
</dbReference>
<evidence type="ECO:0000256" key="2">
    <source>
        <dbReference type="ARBA" id="ARBA00010004"/>
    </source>
</evidence>
<dbReference type="InterPro" id="IPR053716">
    <property type="entry name" value="Flag_assembly_chemotaxis_eff"/>
</dbReference>
<evidence type="ECO:0000256" key="7">
    <source>
        <dbReference type="ARBA" id="ARBA00022795"/>
    </source>
</evidence>
<keyword evidence="5" id="KW-1003">Cell membrane</keyword>
<keyword evidence="9" id="KW-0472">Membrane</keyword>
<dbReference type="GO" id="GO:0006935">
    <property type="term" value="P:chemotaxis"/>
    <property type="evidence" value="ECO:0007669"/>
    <property type="project" value="UniProtKB-KW"/>
</dbReference>
<name>A0A917RYF0_9BACL</name>
<dbReference type="RefSeq" id="WP_188801511.1">
    <property type="nucleotide sequence ID" value="NZ_BMOK01000002.1"/>
</dbReference>
<gene>
    <name evidence="11" type="ORF">GCM10007968_05080</name>
</gene>
<evidence type="ECO:0000313" key="12">
    <source>
        <dbReference type="Proteomes" id="UP000654670"/>
    </source>
</evidence>
<dbReference type="NCBIfam" id="TIGR02473">
    <property type="entry name" value="flagell_FliJ"/>
    <property type="match status" value="1"/>
</dbReference>
<sequence>MLDFRLERVMKIAESEKRSLETQYRVLFDRFEQLAHGLLDLAEEKKSIQRNLQDKMKQSITIDLMKRQIYDVEKMERLITERTLQYDRAKYQLEQFKAVLLKKAIEVKKYEKIKQKQSRMNRSAARKKEMRLLDEVAALHSTKNS</sequence>
<evidence type="ECO:0000256" key="8">
    <source>
        <dbReference type="ARBA" id="ARBA00022927"/>
    </source>
</evidence>
<protein>
    <recommendedName>
        <fullName evidence="3">Flagellar FliJ protein</fullName>
    </recommendedName>
</protein>
<dbReference type="EMBL" id="BMOK01000002">
    <property type="protein sequence ID" value="GGL44091.1"/>
    <property type="molecule type" value="Genomic_DNA"/>
</dbReference>
<keyword evidence="7" id="KW-1005">Bacterial flagellum biogenesis</keyword>
<organism evidence="11 12">
    <name type="scientific">Sporolactobacillus putidus</name>
    <dbReference type="NCBI Taxonomy" id="492735"/>
    <lineage>
        <taxon>Bacteria</taxon>
        <taxon>Bacillati</taxon>
        <taxon>Bacillota</taxon>
        <taxon>Bacilli</taxon>
        <taxon>Bacillales</taxon>
        <taxon>Sporolactobacillaceae</taxon>
        <taxon>Sporolactobacillus</taxon>
    </lineage>
</organism>
<evidence type="ECO:0000256" key="6">
    <source>
        <dbReference type="ARBA" id="ARBA00022500"/>
    </source>
</evidence>
<dbReference type="GO" id="GO:0015031">
    <property type="term" value="P:protein transport"/>
    <property type="evidence" value="ECO:0007669"/>
    <property type="project" value="UniProtKB-KW"/>
</dbReference>
<dbReference type="Gene3D" id="1.10.287.1700">
    <property type="match status" value="1"/>
</dbReference>
<evidence type="ECO:0000256" key="9">
    <source>
        <dbReference type="ARBA" id="ARBA00023136"/>
    </source>
</evidence>
<comment type="caution">
    <text evidence="11">The sequence shown here is derived from an EMBL/GenBank/DDBJ whole genome shotgun (WGS) entry which is preliminary data.</text>
</comment>
<evidence type="ECO:0000256" key="10">
    <source>
        <dbReference type="ARBA" id="ARBA00023225"/>
    </source>
</evidence>
<evidence type="ECO:0000313" key="11">
    <source>
        <dbReference type="EMBL" id="GGL44091.1"/>
    </source>
</evidence>
<evidence type="ECO:0000256" key="1">
    <source>
        <dbReference type="ARBA" id="ARBA00004413"/>
    </source>
</evidence>
<dbReference type="GO" id="GO:0044781">
    <property type="term" value="P:bacterial-type flagellum organization"/>
    <property type="evidence" value="ECO:0007669"/>
    <property type="project" value="UniProtKB-KW"/>
</dbReference>